<accession>A0A139ALC5</accession>
<dbReference type="HAMAP" id="MF_00135">
    <property type="entry name" value="PRAI"/>
    <property type="match status" value="1"/>
</dbReference>
<dbReference type="Proteomes" id="UP000070544">
    <property type="component" value="Unassembled WGS sequence"/>
</dbReference>
<dbReference type="NCBIfam" id="TIGR00566">
    <property type="entry name" value="trpG_papA"/>
    <property type="match status" value="1"/>
</dbReference>
<evidence type="ECO:0000256" key="1">
    <source>
        <dbReference type="ARBA" id="ARBA00001164"/>
    </source>
</evidence>
<dbReference type="InterPro" id="IPR017926">
    <property type="entry name" value="GATASE"/>
</dbReference>
<evidence type="ECO:0000256" key="6">
    <source>
        <dbReference type="ARBA" id="ARBA00004873"/>
    </source>
</evidence>
<keyword evidence="11" id="KW-0028">Amino-acid biosynthesis</keyword>
<dbReference type="UniPathway" id="UPA00035">
    <property type="reaction ID" value="UER00040"/>
</dbReference>
<dbReference type="GO" id="GO:0005829">
    <property type="term" value="C:cytosol"/>
    <property type="evidence" value="ECO:0007669"/>
    <property type="project" value="TreeGrafter"/>
</dbReference>
<evidence type="ECO:0000256" key="15">
    <source>
        <dbReference type="ARBA" id="ARBA00023235"/>
    </source>
</evidence>
<dbReference type="InterPro" id="IPR001468">
    <property type="entry name" value="Indole-3-GlycerolPSynthase_CS"/>
</dbReference>
<evidence type="ECO:0000256" key="7">
    <source>
        <dbReference type="ARBA" id="ARBA00012266"/>
    </source>
</evidence>
<dbReference type="PANTHER" id="PTHR43418">
    <property type="entry name" value="MULTIFUNCTIONAL TRYPTOPHAN BIOSYNTHESIS PROTEIN-RELATED"/>
    <property type="match status" value="1"/>
</dbReference>
<comment type="function">
    <text evidence="3">Trifunctional enzyme bearing the Gln amidotransferase (GATase) domain of anthranilate synthase, indole-glycerolphosphate synthase, and phosphoribosylanthranilate isomerase activities.</text>
</comment>
<dbReference type="OrthoDB" id="524799at2759"/>
<dbReference type="GO" id="GO:0004425">
    <property type="term" value="F:indole-3-glycerol-phosphate synthase activity"/>
    <property type="evidence" value="ECO:0007669"/>
    <property type="project" value="UniProtKB-EC"/>
</dbReference>
<evidence type="ECO:0000256" key="9">
    <source>
        <dbReference type="ARBA" id="ARBA00012572"/>
    </source>
</evidence>
<dbReference type="InterPro" id="IPR013798">
    <property type="entry name" value="Indole-3-glycerol_P_synth_dom"/>
</dbReference>
<keyword evidence="16" id="KW-0456">Lyase</keyword>
<comment type="pathway">
    <text evidence="4">Amino-acid biosynthesis; L-tryptophan biosynthesis; L-tryptophan from chorismate: step 3/5.</text>
</comment>
<dbReference type="InterPro" id="IPR011060">
    <property type="entry name" value="RibuloseP-bd_barrel"/>
</dbReference>
<dbReference type="CDD" id="cd01743">
    <property type="entry name" value="GATase1_Anthranilate_Synthase"/>
    <property type="match status" value="1"/>
</dbReference>
<dbReference type="InterPro" id="IPR006221">
    <property type="entry name" value="TrpG/PapA_dom"/>
</dbReference>
<keyword evidence="14" id="KW-0057">Aromatic amino acid biosynthesis</keyword>
<comment type="catalytic activity">
    <reaction evidence="18">
        <text>chorismate + L-glutamine = anthranilate + pyruvate + L-glutamate + H(+)</text>
        <dbReference type="Rhea" id="RHEA:21732"/>
        <dbReference type="ChEBI" id="CHEBI:15361"/>
        <dbReference type="ChEBI" id="CHEBI:15378"/>
        <dbReference type="ChEBI" id="CHEBI:16567"/>
        <dbReference type="ChEBI" id="CHEBI:29748"/>
        <dbReference type="ChEBI" id="CHEBI:29985"/>
        <dbReference type="ChEBI" id="CHEBI:58359"/>
        <dbReference type="EC" id="4.1.3.27"/>
    </reaction>
</comment>
<dbReference type="Pfam" id="PF00117">
    <property type="entry name" value="GATase"/>
    <property type="match status" value="1"/>
</dbReference>
<dbReference type="EC" id="4.1.3.27" evidence="7"/>
<comment type="pathway">
    <text evidence="6">Amino-acid biosynthesis; L-tryptophan biosynthesis; L-tryptophan from chorismate: step 1/5.</text>
</comment>
<comment type="pathway">
    <text evidence="5">Amino-acid biosynthesis; L-tryptophan biosynthesis; L-tryptophan from chorismate: step 4/5.</text>
</comment>
<evidence type="ECO:0000256" key="16">
    <source>
        <dbReference type="ARBA" id="ARBA00023239"/>
    </source>
</evidence>
<feature type="domain" description="N-(5'phosphoribosyl) anthranilate isomerase (PRAI)" evidence="22">
    <location>
        <begin position="665"/>
        <end position="838"/>
    </location>
</feature>
<dbReference type="OMA" id="EPIEWAN"/>
<dbReference type="Gene3D" id="3.20.20.70">
    <property type="entry name" value="Aldolase class I"/>
    <property type="match status" value="2"/>
</dbReference>
<dbReference type="HAMAP" id="MF_00134_B">
    <property type="entry name" value="IGPS_B"/>
    <property type="match status" value="1"/>
</dbReference>
<evidence type="ECO:0000256" key="18">
    <source>
        <dbReference type="ARBA" id="ARBA00047683"/>
    </source>
</evidence>
<dbReference type="Pfam" id="PF00697">
    <property type="entry name" value="PRAI"/>
    <property type="match status" value="1"/>
</dbReference>
<evidence type="ECO:0000313" key="24">
    <source>
        <dbReference type="Proteomes" id="UP000070544"/>
    </source>
</evidence>
<dbReference type="InterPro" id="IPR013785">
    <property type="entry name" value="Aldolase_TIM"/>
</dbReference>
<evidence type="ECO:0000256" key="2">
    <source>
        <dbReference type="ARBA" id="ARBA00001633"/>
    </source>
</evidence>
<dbReference type="Pfam" id="PF00218">
    <property type="entry name" value="IGPS"/>
    <property type="match status" value="1"/>
</dbReference>
<dbReference type="FunFam" id="3.40.50.880:FF:000031">
    <property type="entry name" value="Multifunctional tryptophan biosynthesis protein"/>
    <property type="match status" value="1"/>
</dbReference>
<dbReference type="InterPro" id="IPR001240">
    <property type="entry name" value="PRAI_dom"/>
</dbReference>
<evidence type="ECO:0000256" key="3">
    <source>
        <dbReference type="ARBA" id="ARBA00003272"/>
    </source>
</evidence>
<keyword evidence="12" id="KW-0822">Tryptophan biosynthesis</keyword>
<dbReference type="GO" id="GO:0004640">
    <property type="term" value="F:phosphoribosylanthranilate isomerase activity"/>
    <property type="evidence" value="ECO:0007669"/>
    <property type="project" value="UniProtKB-EC"/>
</dbReference>
<sequence length="843" mass="89656">MMGTGITLLIDNYDSFTWNVYQYLSELGADVRVFRNDEITVEECLALKPRNVVISPGPGRPDAAGVSEDVITAFAGKVPILGVCLGEQCMYEVYGGVVTYAGEIVHGKTSALIHDGRGVYEGVPQGIRVTRYHSLAGDRKTLPAVLEITSETESNVVMGIRHKDYVLEGVQFHPESIASEHGRRMLWNFLRWEGGSWKDLRIRNDLVKPLESILGRYEVEKIGGKSISEGATFIVPSGDAATAGVGVVHSLTRHLATPTAAGGSEAQVSLAAVGSGLQPQTTNGNFSAPSSSSSSPAKSGAPSILLKIHDQRLKDVSQAKSLPGRGFDFLKRSIAAGLSPPLIDFPARLLSVAKPVAIMAEVKRASPSKGDIDINAHAASQALAYARGGAAVISVLTEPKWFKGSLEDMREVRAALDQIENRPAVLRKDFIVDEYQILEARLYGADTILLIVAILDDATLARLYKFARLLSMEPMVEVNNAEEMKRALAIGSKVIGVNNRNLHNFSVDMATTSSLARMVPEDVILVALSGISGRQDVIPYMEAGAKAVLVGESLMRSKNKGQFIQHLLGADASTPPPAPESTASSKTLVKICGVNSVEAALVAADSGADLIGLIFAPSARQVDTAKASEIATAVAKWRAERGLDNERQSRATSNGSAESYHEYLRSFSVDISRTVQSSRRPLLVGVFSNHSHDFINRAVVKVGLDLVQLHGSEPATLAGFLTVPAFKAEHVGPGESPESVSARLSGGSDGPLSGFVLDTLVGNTMSQQGGSGESFDWTVARSIADSGLPLVLAGGLNPKNVSEAIRVAKPWAVDVSSGVEVDGQKGVKDLDKIRAFVKAAKSL</sequence>
<evidence type="ECO:0000256" key="10">
    <source>
        <dbReference type="ARBA" id="ARBA00018819"/>
    </source>
</evidence>
<dbReference type="InterPro" id="IPR050472">
    <property type="entry name" value="Anth_synth/Amidotransfase"/>
</dbReference>
<dbReference type="SUPFAM" id="SSF51366">
    <property type="entry name" value="Ribulose-phoshate binding barrel"/>
    <property type="match status" value="2"/>
</dbReference>
<gene>
    <name evidence="23" type="ORF">M427DRAFT_254664</name>
</gene>
<dbReference type="PRINTS" id="PR00096">
    <property type="entry name" value="GATASE"/>
</dbReference>
<name>A0A139ALC5_GONPJ</name>
<dbReference type="STRING" id="1344416.A0A139ALC5"/>
<evidence type="ECO:0000256" key="4">
    <source>
        <dbReference type="ARBA" id="ARBA00004664"/>
    </source>
</evidence>
<feature type="compositionally biased region" description="Low complexity" evidence="19">
    <location>
        <begin position="287"/>
        <end position="301"/>
    </location>
</feature>
<evidence type="ECO:0000259" key="21">
    <source>
        <dbReference type="Pfam" id="PF00218"/>
    </source>
</evidence>
<dbReference type="PROSITE" id="PS51273">
    <property type="entry name" value="GATASE_TYPE_1"/>
    <property type="match status" value="1"/>
</dbReference>
<evidence type="ECO:0000259" key="20">
    <source>
        <dbReference type="Pfam" id="PF00117"/>
    </source>
</evidence>
<dbReference type="FunFam" id="3.20.20.70:FF:000136">
    <property type="entry name" value="Multifunctional tryptophan biosynthesis protein"/>
    <property type="match status" value="1"/>
</dbReference>
<dbReference type="EC" id="5.3.1.24" evidence="9"/>
<keyword evidence="24" id="KW-1185">Reference proteome</keyword>
<dbReference type="SUPFAM" id="SSF52317">
    <property type="entry name" value="Class I glutamine amidotransferase-like"/>
    <property type="match status" value="1"/>
</dbReference>
<reference evidence="23 24" key="1">
    <citation type="journal article" date="2015" name="Genome Biol. Evol.">
        <title>Phylogenomic analyses indicate that early fungi evolved digesting cell walls of algal ancestors of land plants.</title>
        <authorList>
            <person name="Chang Y."/>
            <person name="Wang S."/>
            <person name="Sekimoto S."/>
            <person name="Aerts A.L."/>
            <person name="Choi C."/>
            <person name="Clum A."/>
            <person name="LaButti K.M."/>
            <person name="Lindquist E.A."/>
            <person name="Yee Ngan C."/>
            <person name="Ohm R.A."/>
            <person name="Salamov A.A."/>
            <person name="Grigoriev I.V."/>
            <person name="Spatafora J.W."/>
            <person name="Berbee M.L."/>
        </authorList>
    </citation>
    <scope>NUCLEOTIDE SEQUENCE [LARGE SCALE GENOMIC DNA]</scope>
    <source>
        <strain evidence="23 24">JEL478</strain>
    </source>
</reference>
<protein>
    <recommendedName>
        <fullName evidence="10">Multifunctional tryptophan biosynthesis protein</fullName>
        <ecNumber evidence="8">4.1.1.48</ecNumber>
        <ecNumber evidence="7">4.1.3.27</ecNumber>
        <ecNumber evidence="9">5.3.1.24</ecNumber>
    </recommendedName>
</protein>
<dbReference type="GO" id="GO:0000162">
    <property type="term" value="P:L-tryptophan biosynthetic process"/>
    <property type="evidence" value="ECO:0007669"/>
    <property type="project" value="UniProtKB-UniPathway"/>
</dbReference>
<dbReference type="Gene3D" id="3.40.50.880">
    <property type="match status" value="1"/>
</dbReference>
<organism evidence="23 24">
    <name type="scientific">Gonapodya prolifera (strain JEL478)</name>
    <name type="common">Monoblepharis prolifera</name>
    <dbReference type="NCBI Taxonomy" id="1344416"/>
    <lineage>
        <taxon>Eukaryota</taxon>
        <taxon>Fungi</taxon>
        <taxon>Fungi incertae sedis</taxon>
        <taxon>Chytridiomycota</taxon>
        <taxon>Chytridiomycota incertae sedis</taxon>
        <taxon>Monoblepharidomycetes</taxon>
        <taxon>Monoblepharidales</taxon>
        <taxon>Gonapodyaceae</taxon>
        <taxon>Gonapodya</taxon>
    </lineage>
</organism>
<keyword evidence="15" id="KW-0413">Isomerase</keyword>
<dbReference type="PRINTS" id="PR00097">
    <property type="entry name" value="ANTSNTHASEII"/>
</dbReference>
<feature type="domain" description="Glutamine amidotransferase" evidence="20">
    <location>
        <begin position="8"/>
        <end position="190"/>
    </location>
</feature>
<evidence type="ECO:0000313" key="23">
    <source>
        <dbReference type="EMBL" id="KXS17589.1"/>
    </source>
</evidence>
<keyword evidence="17" id="KW-0511">Multifunctional enzyme</keyword>
<comment type="catalytic activity">
    <reaction evidence="2">
        <text>1-(2-carboxyphenylamino)-1-deoxy-D-ribulose 5-phosphate + H(+) = (1S,2R)-1-C-(indol-3-yl)glycerol 3-phosphate + CO2 + H2O</text>
        <dbReference type="Rhea" id="RHEA:23476"/>
        <dbReference type="ChEBI" id="CHEBI:15377"/>
        <dbReference type="ChEBI" id="CHEBI:15378"/>
        <dbReference type="ChEBI" id="CHEBI:16526"/>
        <dbReference type="ChEBI" id="CHEBI:58613"/>
        <dbReference type="ChEBI" id="CHEBI:58866"/>
        <dbReference type="EC" id="4.1.1.48"/>
    </reaction>
</comment>
<dbReference type="CDD" id="cd00331">
    <property type="entry name" value="IGPS"/>
    <property type="match status" value="1"/>
</dbReference>
<evidence type="ECO:0000256" key="5">
    <source>
        <dbReference type="ARBA" id="ARBA00004696"/>
    </source>
</evidence>
<feature type="region of interest" description="Disordered" evidence="19">
    <location>
        <begin position="280"/>
        <end position="301"/>
    </location>
</feature>
<dbReference type="GO" id="GO:0004049">
    <property type="term" value="F:anthranilate synthase activity"/>
    <property type="evidence" value="ECO:0007669"/>
    <property type="project" value="UniProtKB-EC"/>
</dbReference>
<dbReference type="InterPro" id="IPR029062">
    <property type="entry name" value="Class_I_gatase-like"/>
</dbReference>
<keyword evidence="13" id="KW-0315">Glutamine amidotransferase</keyword>
<comment type="catalytic activity">
    <reaction evidence="1">
        <text>N-(5-phospho-beta-D-ribosyl)anthranilate = 1-(2-carboxyphenylamino)-1-deoxy-D-ribulose 5-phosphate</text>
        <dbReference type="Rhea" id="RHEA:21540"/>
        <dbReference type="ChEBI" id="CHEBI:18277"/>
        <dbReference type="ChEBI" id="CHEBI:58613"/>
        <dbReference type="EC" id="5.3.1.24"/>
    </reaction>
</comment>
<feature type="domain" description="Indole-3-glycerol phosphate synthase" evidence="21">
    <location>
        <begin position="307"/>
        <end position="567"/>
    </location>
</feature>
<evidence type="ECO:0000256" key="14">
    <source>
        <dbReference type="ARBA" id="ARBA00023141"/>
    </source>
</evidence>
<evidence type="ECO:0000256" key="19">
    <source>
        <dbReference type="SAM" id="MobiDB-lite"/>
    </source>
</evidence>
<evidence type="ECO:0000259" key="22">
    <source>
        <dbReference type="Pfam" id="PF00697"/>
    </source>
</evidence>
<dbReference type="PANTHER" id="PTHR43418:SF4">
    <property type="entry name" value="MULTIFUNCTIONAL TRYPTOPHAN BIOSYNTHESIS PROTEIN"/>
    <property type="match status" value="1"/>
</dbReference>
<proteinExistence type="inferred from homology"/>
<dbReference type="CDD" id="cd00405">
    <property type="entry name" value="PRAI"/>
    <property type="match status" value="1"/>
</dbReference>
<dbReference type="AlphaFoldDB" id="A0A139ALC5"/>
<evidence type="ECO:0000256" key="11">
    <source>
        <dbReference type="ARBA" id="ARBA00022605"/>
    </source>
</evidence>
<evidence type="ECO:0000256" key="12">
    <source>
        <dbReference type="ARBA" id="ARBA00022822"/>
    </source>
</evidence>
<evidence type="ECO:0000256" key="17">
    <source>
        <dbReference type="ARBA" id="ARBA00023268"/>
    </source>
</evidence>
<evidence type="ECO:0000256" key="13">
    <source>
        <dbReference type="ARBA" id="ARBA00022962"/>
    </source>
</evidence>
<dbReference type="EMBL" id="KQ965746">
    <property type="protein sequence ID" value="KXS17589.1"/>
    <property type="molecule type" value="Genomic_DNA"/>
</dbReference>
<evidence type="ECO:0000256" key="8">
    <source>
        <dbReference type="ARBA" id="ARBA00012362"/>
    </source>
</evidence>
<dbReference type="EC" id="4.1.1.48" evidence="8"/>
<dbReference type="PROSITE" id="PS00614">
    <property type="entry name" value="IGPS"/>
    <property type="match status" value="1"/>
</dbReference>